<dbReference type="AlphaFoldDB" id="A0AAN7UW71"/>
<evidence type="ECO:0000256" key="8">
    <source>
        <dbReference type="ARBA" id="ARBA00023242"/>
    </source>
</evidence>
<proteinExistence type="inferred from homology"/>
<comment type="caution">
    <text evidence="10">The sequence shown here is derived from an EMBL/GenBank/DDBJ whole genome shotgun (WGS) entry which is preliminary data.</text>
</comment>
<evidence type="ECO:0008006" key="12">
    <source>
        <dbReference type="Google" id="ProtNLM"/>
    </source>
</evidence>
<keyword evidence="11" id="KW-1185">Reference proteome</keyword>
<evidence type="ECO:0000256" key="5">
    <source>
        <dbReference type="ARBA" id="ARBA00022927"/>
    </source>
</evidence>
<keyword evidence="6" id="KW-0811">Translocation</keyword>
<dbReference type="GO" id="GO:0006606">
    <property type="term" value="P:protein import into nucleus"/>
    <property type="evidence" value="ECO:0007669"/>
    <property type="project" value="TreeGrafter"/>
</dbReference>
<organism evidence="10 11">
    <name type="scientific">Xylaria bambusicola</name>
    <dbReference type="NCBI Taxonomy" id="326684"/>
    <lineage>
        <taxon>Eukaryota</taxon>
        <taxon>Fungi</taxon>
        <taxon>Dikarya</taxon>
        <taxon>Ascomycota</taxon>
        <taxon>Pezizomycotina</taxon>
        <taxon>Sordariomycetes</taxon>
        <taxon>Xylariomycetidae</taxon>
        <taxon>Xylariales</taxon>
        <taxon>Xylariaceae</taxon>
        <taxon>Xylaria</taxon>
    </lineage>
</organism>
<evidence type="ECO:0000313" key="11">
    <source>
        <dbReference type="Proteomes" id="UP001305414"/>
    </source>
</evidence>
<keyword evidence="5" id="KW-0653">Protein transport</keyword>
<accession>A0AAN7UW71</accession>
<feature type="region of interest" description="Disordered" evidence="9">
    <location>
        <begin position="1"/>
        <end position="194"/>
    </location>
</feature>
<feature type="compositionally biased region" description="Low complexity" evidence="9">
    <location>
        <begin position="1"/>
        <end position="20"/>
    </location>
</feature>
<evidence type="ECO:0000256" key="7">
    <source>
        <dbReference type="ARBA" id="ARBA00023132"/>
    </source>
</evidence>
<keyword evidence="8" id="KW-0539">Nucleus</keyword>
<gene>
    <name evidence="10" type="ORF">RRF57_004414</name>
</gene>
<reference evidence="10 11" key="1">
    <citation type="submission" date="2023-10" db="EMBL/GenBank/DDBJ databases">
        <title>Draft genome sequence of Xylaria bambusicola isolate GMP-LS, the root and basal stem rot pathogen of sugarcane in Indonesia.</title>
        <authorList>
            <person name="Selvaraj P."/>
            <person name="Muralishankar V."/>
            <person name="Muruganantham S."/>
            <person name="Sp S."/>
            <person name="Haryani S."/>
            <person name="Lau K.J.X."/>
            <person name="Naqvi N.I."/>
        </authorList>
    </citation>
    <scope>NUCLEOTIDE SEQUENCE [LARGE SCALE GENOMIC DNA]</scope>
    <source>
        <strain evidence="10">GMP-LS</strain>
    </source>
</reference>
<sequence>MAFRWSELGSSPSSSPATPDRSSKKVTSAFGFIVDHPSTTPAGPPPPSASSAGTFTPMGDPSPSFLQSSVGAMSNKPKAPNFGKPSLRSSKSGSKGGSVPLGRSIRGSARQPSSLSREYHGEDDDNDGDDGEGDDEDDEDNTRNAPTARSGTFAMSFDDTTEGEDNTDPLDDDERDYDNDSQQDLDEEDGDGVEEEVEAMVEDAVEYDVEEDLLKEIAGASSYQNPLEDADGDTDLMIFATPAADERIRREADDIFRASAMRSTMVRKRVAKYAMLAKDLYNHANFATTSEPDNVLLQTEDIVNRLYDEGVGTEDDEEKLDSTLSQACLRLVNDVWTPHVESLPKVRDEHSAKIGPSSSAPAFEKAMYLSNLIFRIHHTPPVQDEFGGSRVPLLPEILFKWQEDEHNLDGHQAEIILRHRPSPAAHGLFWQAVFNTLVRGNIAATIRLLRNATWESVKKTPRGESAYVGQALANIKRAVEDLCQIMEGCPSINNGSWDIHSSDWTLFRLKAKAAREALVNFAEGKDRSNFASSRFNDSHMPNSPGGKPSLAGLARKAESLIPWDVYENLQSLYAILTGEPEAILAAAQDWCEATVGLCGWWDDGHNKRGRGLSHSRSARSLPSLNDEDFFDRLALCLHTATESDFHFNSADAVEVSVASAFEGNVEGVIGFLRLWSLPIATSVSEIASLGRWLPPPEPQNLISMSEFDMEDLEVLGMKQSSGPDDTDGIKDSTLIHYARGLRDRKQISGLIHGTRVIRDGWELAVQVIGRIDSHERSEQMVQELLQNVLSTVDENSRTTIDKMWGLLNDLGMINFAEDAAETFGDILAKDTFRFGEALRYYALAHRPGKVRDVLNTLMSISLVESTVYPPESELDDSLRALLKERTATLEDFAKQDLEAAELLGKMLSGYATLRQFYEHRDRDSNPPHKKSLMRRQQAAAALTAVVASADDNIRGGLYDDTRDAVVSEDFLLALLGEISVFVGQSPPLINLDQIDTLLKAIEDIQTVGNRVYDVADEFFKLVLASGHGKGSTPASLLSQSTPSLGGSFVMTGSSMIASQLHKSVVKSGMIKGSIKRGWDWRSTILAASSSGEVLKQLRLGLSKDLANLWLEQADNVIL</sequence>
<dbReference type="GO" id="GO:0045893">
    <property type="term" value="P:positive regulation of DNA-templated transcription"/>
    <property type="evidence" value="ECO:0007669"/>
    <property type="project" value="TreeGrafter"/>
</dbReference>
<comment type="similarity">
    <text evidence="2">Belongs to the nucleoporin Nup85 family.</text>
</comment>
<evidence type="ECO:0000256" key="6">
    <source>
        <dbReference type="ARBA" id="ARBA00023010"/>
    </source>
</evidence>
<keyword evidence="4" id="KW-0509">mRNA transport</keyword>
<evidence type="ECO:0000256" key="9">
    <source>
        <dbReference type="SAM" id="MobiDB-lite"/>
    </source>
</evidence>
<evidence type="ECO:0000256" key="3">
    <source>
        <dbReference type="ARBA" id="ARBA00022448"/>
    </source>
</evidence>
<protein>
    <recommendedName>
        <fullName evidence="12">Nuclear pore complex protein Nup85</fullName>
    </recommendedName>
</protein>
<dbReference type="InterPro" id="IPR011502">
    <property type="entry name" value="Nucleoporin_Nup85"/>
</dbReference>
<dbReference type="GO" id="GO:0031080">
    <property type="term" value="C:nuclear pore outer ring"/>
    <property type="evidence" value="ECO:0007669"/>
    <property type="project" value="TreeGrafter"/>
</dbReference>
<evidence type="ECO:0000256" key="4">
    <source>
        <dbReference type="ARBA" id="ARBA00022816"/>
    </source>
</evidence>
<dbReference type="PANTHER" id="PTHR13373">
    <property type="entry name" value="FROUNT PROTEIN-RELATED"/>
    <property type="match status" value="1"/>
</dbReference>
<dbReference type="Proteomes" id="UP001305414">
    <property type="component" value="Unassembled WGS sequence"/>
</dbReference>
<feature type="compositionally biased region" description="Acidic residues" evidence="9">
    <location>
        <begin position="159"/>
        <end position="194"/>
    </location>
</feature>
<feature type="compositionally biased region" description="Low complexity" evidence="9">
    <location>
        <begin position="83"/>
        <end position="102"/>
    </location>
</feature>
<keyword evidence="3" id="KW-0813">Transport</keyword>
<feature type="compositionally biased region" description="Acidic residues" evidence="9">
    <location>
        <begin position="121"/>
        <end position="140"/>
    </location>
</feature>
<dbReference type="GO" id="GO:0017056">
    <property type="term" value="F:structural constituent of nuclear pore"/>
    <property type="evidence" value="ECO:0007669"/>
    <property type="project" value="TreeGrafter"/>
</dbReference>
<evidence type="ECO:0000256" key="2">
    <source>
        <dbReference type="ARBA" id="ARBA00005573"/>
    </source>
</evidence>
<evidence type="ECO:0000313" key="10">
    <source>
        <dbReference type="EMBL" id="KAK5628699.1"/>
    </source>
</evidence>
<dbReference type="GO" id="GO:0006406">
    <property type="term" value="P:mRNA export from nucleus"/>
    <property type="evidence" value="ECO:0007669"/>
    <property type="project" value="TreeGrafter"/>
</dbReference>
<keyword evidence="7" id="KW-0906">Nuclear pore complex</keyword>
<dbReference type="PANTHER" id="PTHR13373:SF21">
    <property type="entry name" value="NUCLEAR PORE COMPLEX PROTEIN NUP85"/>
    <property type="match status" value="1"/>
</dbReference>
<evidence type="ECO:0000256" key="1">
    <source>
        <dbReference type="ARBA" id="ARBA00004567"/>
    </source>
</evidence>
<comment type="subcellular location">
    <subcellularLocation>
        <location evidence="1">Nucleus</location>
        <location evidence="1">Nuclear pore complex</location>
    </subcellularLocation>
</comment>
<name>A0AAN7UW71_9PEZI</name>
<dbReference type="EMBL" id="JAWHQM010000009">
    <property type="protein sequence ID" value="KAK5628699.1"/>
    <property type="molecule type" value="Genomic_DNA"/>
</dbReference>